<reference evidence="1 2" key="1">
    <citation type="journal article" date="2019" name="Sci. Rep.">
        <title>Orb-weaving spider Araneus ventricosus genome elucidates the spidroin gene catalogue.</title>
        <authorList>
            <person name="Kono N."/>
            <person name="Nakamura H."/>
            <person name="Ohtoshi R."/>
            <person name="Moran D.A.P."/>
            <person name="Shinohara A."/>
            <person name="Yoshida Y."/>
            <person name="Fujiwara M."/>
            <person name="Mori M."/>
            <person name="Tomita M."/>
            <person name="Arakawa K."/>
        </authorList>
    </citation>
    <scope>NUCLEOTIDE SEQUENCE [LARGE SCALE GENOMIC DNA]</scope>
</reference>
<comment type="caution">
    <text evidence="1">The sequence shown here is derived from an EMBL/GenBank/DDBJ whole genome shotgun (WGS) entry which is preliminary data.</text>
</comment>
<dbReference type="Proteomes" id="UP000499080">
    <property type="component" value="Unassembled WGS sequence"/>
</dbReference>
<keyword evidence="2" id="KW-1185">Reference proteome</keyword>
<accession>A0A4Y2J5B3</accession>
<organism evidence="1 2">
    <name type="scientific">Araneus ventricosus</name>
    <name type="common">Orbweaver spider</name>
    <name type="synonym">Epeira ventricosa</name>
    <dbReference type="NCBI Taxonomy" id="182803"/>
    <lineage>
        <taxon>Eukaryota</taxon>
        <taxon>Metazoa</taxon>
        <taxon>Ecdysozoa</taxon>
        <taxon>Arthropoda</taxon>
        <taxon>Chelicerata</taxon>
        <taxon>Arachnida</taxon>
        <taxon>Araneae</taxon>
        <taxon>Araneomorphae</taxon>
        <taxon>Entelegynae</taxon>
        <taxon>Araneoidea</taxon>
        <taxon>Araneidae</taxon>
        <taxon>Araneus</taxon>
    </lineage>
</organism>
<gene>
    <name evidence="1" type="ORF">AVEN_171040_1</name>
</gene>
<dbReference type="EMBL" id="BGPR01003189">
    <property type="protein sequence ID" value="GBM84819.1"/>
    <property type="molecule type" value="Genomic_DNA"/>
</dbReference>
<name>A0A4Y2J5B3_ARAVE</name>
<proteinExistence type="predicted"/>
<protein>
    <submittedName>
        <fullName evidence="1">Uncharacterized protein</fullName>
    </submittedName>
</protein>
<evidence type="ECO:0000313" key="2">
    <source>
        <dbReference type="Proteomes" id="UP000499080"/>
    </source>
</evidence>
<dbReference type="AlphaFoldDB" id="A0A4Y2J5B3"/>
<sequence>MKIASDEFTTDSNSRVKVSTMLTTVQTPRTTTVMNGAKEVGAVTTVARGSLVTMALAVSANGNSVPSFFPLGKSLSVTSIQTYLNEVQAHQKNLDG</sequence>
<evidence type="ECO:0000313" key="1">
    <source>
        <dbReference type="EMBL" id="GBM84819.1"/>
    </source>
</evidence>